<organism evidence="3 4">
    <name type="scientific">Noviherbaspirillum cavernae</name>
    <dbReference type="NCBI Taxonomy" id="2320862"/>
    <lineage>
        <taxon>Bacteria</taxon>
        <taxon>Pseudomonadati</taxon>
        <taxon>Pseudomonadota</taxon>
        <taxon>Betaproteobacteria</taxon>
        <taxon>Burkholderiales</taxon>
        <taxon>Oxalobacteraceae</taxon>
        <taxon>Noviherbaspirillum</taxon>
    </lineage>
</organism>
<accession>A0A418WWQ6</accession>
<dbReference type="InterPro" id="IPR001789">
    <property type="entry name" value="Sig_transdc_resp-reg_receiver"/>
</dbReference>
<evidence type="ECO:0000256" key="1">
    <source>
        <dbReference type="PROSITE-ProRule" id="PRU00169"/>
    </source>
</evidence>
<dbReference type="PANTHER" id="PTHR45566:SF1">
    <property type="entry name" value="HTH-TYPE TRANSCRIPTIONAL REGULATOR YHJB-RELATED"/>
    <property type="match status" value="1"/>
</dbReference>
<evidence type="ECO:0000313" key="4">
    <source>
        <dbReference type="Proteomes" id="UP000285190"/>
    </source>
</evidence>
<dbReference type="PROSITE" id="PS50110">
    <property type="entry name" value="RESPONSE_REGULATORY"/>
    <property type="match status" value="1"/>
</dbReference>
<evidence type="ECO:0000313" key="3">
    <source>
        <dbReference type="EMBL" id="RJG04676.1"/>
    </source>
</evidence>
<feature type="modified residue" description="4-aspartylphosphate" evidence="1">
    <location>
        <position position="53"/>
    </location>
</feature>
<dbReference type="InterPro" id="IPR051015">
    <property type="entry name" value="EvgA-like"/>
</dbReference>
<dbReference type="AlphaFoldDB" id="A0A418WWQ6"/>
<keyword evidence="4" id="KW-1185">Reference proteome</keyword>
<dbReference type="OrthoDB" id="9801101at2"/>
<dbReference type="GO" id="GO:0000160">
    <property type="term" value="P:phosphorelay signal transduction system"/>
    <property type="evidence" value="ECO:0007669"/>
    <property type="project" value="InterPro"/>
</dbReference>
<keyword evidence="1" id="KW-0597">Phosphoprotein</keyword>
<name>A0A418WWQ6_9BURK</name>
<sequence>MLKIVVIDANAISRNLLVSVLTNGGHDVIGDANTSSAGVASMIKLRPQLVCIDIGEERQIGLNMLETIRNALPKALVFLVSGKMDPVIVQNAVQLGAHGFIVKPFNAATVLGAIRNAVLKIARQHQKHTV</sequence>
<comment type="caution">
    <text evidence="3">The sequence shown here is derived from an EMBL/GenBank/DDBJ whole genome shotgun (WGS) entry which is preliminary data.</text>
</comment>
<proteinExistence type="predicted"/>
<dbReference type="Gene3D" id="3.40.50.2300">
    <property type="match status" value="1"/>
</dbReference>
<dbReference type="Pfam" id="PF00072">
    <property type="entry name" value="Response_reg"/>
    <property type="match status" value="1"/>
</dbReference>
<gene>
    <name evidence="3" type="ORF">D3870_00360</name>
</gene>
<reference evidence="3 4" key="1">
    <citation type="submission" date="2018-09" db="EMBL/GenBank/DDBJ databases">
        <authorList>
            <person name="Zhu H."/>
        </authorList>
    </citation>
    <scope>NUCLEOTIDE SEQUENCE [LARGE SCALE GENOMIC DNA]</scope>
    <source>
        <strain evidence="3 4">K2R10-39</strain>
    </source>
</reference>
<dbReference type="EMBL" id="QYUN01000002">
    <property type="protein sequence ID" value="RJG04676.1"/>
    <property type="molecule type" value="Genomic_DNA"/>
</dbReference>
<dbReference type="SMART" id="SM00448">
    <property type="entry name" value="REC"/>
    <property type="match status" value="1"/>
</dbReference>
<dbReference type="SUPFAM" id="SSF52172">
    <property type="entry name" value="CheY-like"/>
    <property type="match status" value="1"/>
</dbReference>
<dbReference type="RefSeq" id="WP_119735725.1">
    <property type="nucleotide sequence ID" value="NZ_QYUN01000002.1"/>
</dbReference>
<dbReference type="InterPro" id="IPR011006">
    <property type="entry name" value="CheY-like_superfamily"/>
</dbReference>
<dbReference type="PANTHER" id="PTHR45566">
    <property type="entry name" value="HTH-TYPE TRANSCRIPTIONAL REGULATOR YHJB-RELATED"/>
    <property type="match status" value="1"/>
</dbReference>
<evidence type="ECO:0000259" key="2">
    <source>
        <dbReference type="PROSITE" id="PS50110"/>
    </source>
</evidence>
<protein>
    <submittedName>
        <fullName evidence="3">Response regulator</fullName>
    </submittedName>
</protein>
<feature type="domain" description="Response regulatory" evidence="2">
    <location>
        <begin position="3"/>
        <end position="118"/>
    </location>
</feature>
<dbReference type="Proteomes" id="UP000285190">
    <property type="component" value="Unassembled WGS sequence"/>
</dbReference>